<gene>
    <name evidence="2" type="ORF">BDK51DRAFT_33859</name>
</gene>
<dbReference type="AlphaFoldDB" id="A0A4P9WI89"/>
<keyword evidence="3" id="KW-1185">Reference proteome</keyword>
<reference evidence="3" key="1">
    <citation type="journal article" date="2018" name="Nat. Microbiol.">
        <title>Leveraging single-cell genomics to expand the fungal tree of life.</title>
        <authorList>
            <person name="Ahrendt S.R."/>
            <person name="Quandt C.A."/>
            <person name="Ciobanu D."/>
            <person name="Clum A."/>
            <person name="Salamov A."/>
            <person name="Andreopoulos B."/>
            <person name="Cheng J.F."/>
            <person name="Woyke T."/>
            <person name="Pelin A."/>
            <person name="Henrissat B."/>
            <person name="Reynolds N.K."/>
            <person name="Benny G.L."/>
            <person name="Smith M.E."/>
            <person name="James T.Y."/>
            <person name="Grigoriev I.V."/>
        </authorList>
    </citation>
    <scope>NUCLEOTIDE SEQUENCE [LARGE SCALE GENOMIC DNA]</scope>
</reference>
<name>A0A4P9WI89_9FUNG</name>
<feature type="compositionally biased region" description="Acidic residues" evidence="1">
    <location>
        <begin position="214"/>
        <end position="233"/>
    </location>
</feature>
<proteinExistence type="predicted"/>
<feature type="region of interest" description="Disordered" evidence="1">
    <location>
        <begin position="203"/>
        <end position="233"/>
    </location>
</feature>
<dbReference type="Proteomes" id="UP000269721">
    <property type="component" value="Unassembled WGS sequence"/>
</dbReference>
<feature type="compositionally biased region" description="Basic and acidic residues" evidence="1">
    <location>
        <begin position="203"/>
        <end position="213"/>
    </location>
</feature>
<accession>A0A4P9WI89</accession>
<evidence type="ECO:0000313" key="2">
    <source>
        <dbReference type="EMBL" id="RKO92571.1"/>
    </source>
</evidence>
<sequence length="233" mass="25178">MAHVSFAGGEMLLTKLILPGETIKWLLKDVDDFLRSRFKVLSFPDRHDSLEQLQNKTKNMAQNINTLPSTAAAGRRHWYLEGSQVFPLLLCGLAAAMVSTKGGQGALGQDVGKETTTGDIGACIFCGLSEAPSSSYRLELLASANLTISYGKMVKSAVKRTLAQLACYHEANSAVPYGEDKEDKAGPLQDALTGPVVLAAASKDKEVYGREEGNTSDDGDFTQDEEQEDEQED</sequence>
<protein>
    <submittedName>
        <fullName evidence="2">Uncharacterized protein</fullName>
    </submittedName>
</protein>
<dbReference type="EMBL" id="KZ994582">
    <property type="protein sequence ID" value="RKO92571.1"/>
    <property type="molecule type" value="Genomic_DNA"/>
</dbReference>
<organism evidence="2 3">
    <name type="scientific">Blyttiomyces helicus</name>
    <dbReference type="NCBI Taxonomy" id="388810"/>
    <lineage>
        <taxon>Eukaryota</taxon>
        <taxon>Fungi</taxon>
        <taxon>Fungi incertae sedis</taxon>
        <taxon>Chytridiomycota</taxon>
        <taxon>Chytridiomycota incertae sedis</taxon>
        <taxon>Chytridiomycetes</taxon>
        <taxon>Chytridiomycetes incertae sedis</taxon>
        <taxon>Blyttiomyces</taxon>
    </lineage>
</organism>
<evidence type="ECO:0000313" key="3">
    <source>
        <dbReference type="Proteomes" id="UP000269721"/>
    </source>
</evidence>
<evidence type="ECO:0000256" key="1">
    <source>
        <dbReference type="SAM" id="MobiDB-lite"/>
    </source>
</evidence>